<feature type="domain" description="KOW" evidence="2">
    <location>
        <begin position="520"/>
        <end position="547"/>
    </location>
</feature>
<accession>A0AAD6V0P9</accession>
<evidence type="ECO:0000313" key="3">
    <source>
        <dbReference type="EMBL" id="KAJ7199262.1"/>
    </source>
</evidence>
<dbReference type="SMART" id="SM00739">
    <property type="entry name" value="KOW"/>
    <property type="match status" value="1"/>
</dbReference>
<comment type="caution">
    <text evidence="3">The sequence shown here is derived from an EMBL/GenBank/DDBJ whole genome shotgun (WGS) entry which is preliminary data.</text>
</comment>
<keyword evidence="4" id="KW-1185">Reference proteome</keyword>
<sequence>MTTTTTDDDEVYQGAMHALIAELDKDHYCPGTPPVSRSPSPPPYKRQRVDKRSSIPKRVLRLLDLEAQDESDTDDETPEVTGTGDFIDDEPNHELPVPYETPCHVRDRETAREDAELLRELAASFEKQAQEERDRRRRERELEQPADEDTSYFLPLKNPLHTFHVSSHWENRLVAFMATLDGIALVGTPGPSSRMKVDVGSPRLVPGPAGDTPVRNRPAAKFRSEFGHQSNRHALQLFRTIEKHNDARSLLQRSRLHRPGWLRQNLGRAPCPPRPPPALPNQPHPSAPTDVSRSPCPFAPSKQPRPPRRLFDAAALKRERPEEHLVFTDDGERCRWGHRLFSPVSGLEILPLALKHDVVRVQPREDEIELFMASKSEEIQAPFTGISCALQEGDRVLVVDERLRVDGDGGKIVAIFERLDGSESVRMAVISRPKKLVESTQEHYFAKCCFVQPVSSLRLHILSQRRAVNMGDRVIVVAGSAFRRYSGRIFDFPTPASIRFESLEPETLEVDVALRQVRLDFRRGDVVRVVRGEHKDKIGLIVALHLAGDVDIYVCDSARINKCLRPSFATAGIKFSPRDRQACADADEDSNADEQATIRVATHDIAFVPLDNSGFQLPGVSSEWTHRSVQSRREAAMALDRVRHKWELDLMHTGRFVTGMFVMIIGKHPKKGQFGVIRDYRRLMRGPEGHESLSQHAEWEDIRKDVRILVQVDHSNVVDDLTLENVVERDSGLAVLLALLLQEFRKVNPFEQKPPKPREPSPAPIVQVSDLTEAEVRDLSKPGTNPRPDIGEITGSWLTHQNLIWKRIDVQVESLEFLYNLAKQPNVGNRVGPKVIKVASLCGYLRPFGRAVPARETGSFTLQFLARGRDAKVPIVALRPLRTTPVPGQLGMTCISTRQCRVIIIGPDVTGDCSRIGEYAETIPRSPPSSTEIVRVRFAWERSSEGSHHQVHAEYPIECLCHSLNQDTPTPADEPPVTRTDFDKKP</sequence>
<proteinExistence type="predicted"/>
<evidence type="ECO:0000256" key="1">
    <source>
        <dbReference type="SAM" id="MobiDB-lite"/>
    </source>
</evidence>
<feature type="compositionally biased region" description="Basic and acidic residues" evidence="1">
    <location>
        <begin position="128"/>
        <end position="143"/>
    </location>
</feature>
<feature type="compositionally biased region" description="Basic residues" evidence="1">
    <location>
        <begin position="45"/>
        <end position="60"/>
    </location>
</feature>
<evidence type="ECO:0000259" key="2">
    <source>
        <dbReference type="SMART" id="SM00739"/>
    </source>
</evidence>
<dbReference type="Proteomes" id="UP001219525">
    <property type="component" value="Unassembled WGS sequence"/>
</dbReference>
<protein>
    <recommendedName>
        <fullName evidence="2">KOW domain-containing protein</fullName>
    </recommendedName>
</protein>
<feature type="region of interest" description="Disordered" evidence="1">
    <location>
        <begin position="966"/>
        <end position="986"/>
    </location>
</feature>
<dbReference type="AlphaFoldDB" id="A0AAD6V0P9"/>
<feature type="region of interest" description="Disordered" evidence="1">
    <location>
        <begin position="125"/>
        <end position="149"/>
    </location>
</feature>
<dbReference type="EMBL" id="JARJCW010000069">
    <property type="protein sequence ID" value="KAJ7199262.1"/>
    <property type="molecule type" value="Genomic_DNA"/>
</dbReference>
<feature type="region of interest" description="Disordered" evidence="1">
    <location>
        <begin position="261"/>
        <end position="308"/>
    </location>
</feature>
<feature type="region of interest" description="Disordered" evidence="1">
    <location>
        <begin position="24"/>
        <end position="100"/>
    </location>
</feature>
<reference evidence="3" key="1">
    <citation type="submission" date="2023-03" db="EMBL/GenBank/DDBJ databases">
        <title>Massive genome expansion in bonnet fungi (Mycena s.s.) driven by repeated elements and novel gene families across ecological guilds.</title>
        <authorList>
            <consortium name="Lawrence Berkeley National Laboratory"/>
            <person name="Harder C.B."/>
            <person name="Miyauchi S."/>
            <person name="Viragh M."/>
            <person name="Kuo A."/>
            <person name="Thoen E."/>
            <person name="Andreopoulos B."/>
            <person name="Lu D."/>
            <person name="Skrede I."/>
            <person name="Drula E."/>
            <person name="Henrissat B."/>
            <person name="Morin E."/>
            <person name="Kohler A."/>
            <person name="Barry K."/>
            <person name="LaButti K."/>
            <person name="Morin E."/>
            <person name="Salamov A."/>
            <person name="Lipzen A."/>
            <person name="Mereny Z."/>
            <person name="Hegedus B."/>
            <person name="Baldrian P."/>
            <person name="Stursova M."/>
            <person name="Weitz H."/>
            <person name="Taylor A."/>
            <person name="Grigoriev I.V."/>
            <person name="Nagy L.G."/>
            <person name="Martin F."/>
            <person name="Kauserud H."/>
        </authorList>
    </citation>
    <scope>NUCLEOTIDE SEQUENCE</scope>
    <source>
        <strain evidence="3">9144</strain>
    </source>
</reference>
<name>A0AAD6V0P9_9AGAR</name>
<feature type="region of interest" description="Disordered" evidence="1">
    <location>
        <begin position="191"/>
        <end position="216"/>
    </location>
</feature>
<evidence type="ECO:0000313" key="4">
    <source>
        <dbReference type="Proteomes" id="UP001219525"/>
    </source>
</evidence>
<organism evidence="3 4">
    <name type="scientific">Mycena pura</name>
    <dbReference type="NCBI Taxonomy" id="153505"/>
    <lineage>
        <taxon>Eukaryota</taxon>
        <taxon>Fungi</taxon>
        <taxon>Dikarya</taxon>
        <taxon>Basidiomycota</taxon>
        <taxon>Agaricomycotina</taxon>
        <taxon>Agaricomycetes</taxon>
        <taxon>Agaricomycetidae</taxon>
        <taxon>Agaricales</taxon>
        <taxon>Marasmiineae</taxon>
        <taxon>Mycenaceae</taxon>
        <taxon>Mycena</taxon>
    </lineage>
</organism>
<feature type="compositionally biased region" description="Acidic residues" evidence="1">
    <location>
        <begin position="66"/>
        <end position="78"/>
    </location>
</feature>
<gene>
    <name evidence="3" type="ORF">GGX14DRAFT_573019</name>
</gene>
<feature type="compositionally biased region" description="Pro residues" evidence="1">
    <location>
        <begin position="270"/>
        <end position="286"/>
    </location>
</feature>
<dbReference type="InterPro" id="IPR005824">
    <property type="entry name" value="KOW"/>
</dbReference>